<protein>
    <submittedName>
        <fullName evidence="1">Uncharacterized protein</fullName>
    </submittedName>
</protein>
<sequence>MPSSKPLLSVRGVNFTALEDLPPFPKLRYLVPLDLEGGLPDEGYFIPVETEQTGGAPEESLIVLAAPEQKLVKNIRRR</sequence>
<dbReference type="Proteomes" id="UP000290289">
    <property type="component" value="Chromosome 15"/>
</dbReference>
<dbReference type="EMBL" id="RDQH01000341">
    <property type="protein sequence ID" value="RXH74271.1"/>
    <property type="molecule type" value="Genomic_DNA"/>
</dbReference>
<organism evidence="1 2">
    <name type="scientific">Malus domestica</name>
    <name type="common">Apple</name>
    <name type="synonym">Pyrus malus</name>
    <dbReference type="NCBI Taxonomy" id="3750"/>
    <lineage>
        <taxon>Eukaryota</taxon>
        <taxon>Viridiplantae</taxon>
        <taxon>Streptophyta</taxon>
        <taxon>Embryophyta</taxon>
        <taxon>Tracheophyta</taxon>
        <taxon>Spermatophyta</taxon>
        <taxon>Magnoliopsida</taxon>
        <taxon>eudicotyledons</taxon>
        <taxon>Gunneridae</taxon>
        <taxon>Pentapetalae</taxon>
        <taxon>rosids</taxon>
        <taxon>fabids</taxon>
        <taxon>Rosales</taxon>
        <taxon>Rosaceae</taxon>
        <taxon>Amygdaloideae</taxon>
        <taxon>Maleae</taxon>
        <taxon>Malus</taxon>
    </lineage>
</organism>
<keyword evidence="2" id="KW-1185">Reference proteome</keyword>
<accession>A0A498HYM3</accession>
<reference evidence="1 2" key="1">
    <citation type="submission" date="2018-10" db="EMBL/GenBank/DDBJ databases">
        <title>A high-quality apple genome assembly.</title>
        <authorList>
            <person name="Hu J."/>
        </authorList>
    </citation>
    <scope>NUCLEOTIDE SEQUENCE [LARGE SCALE GENOMIC DNA]</scope>
    <source>
        <strain evidence="2">cv. HFTH1</strain>
        <tissue evidence="1">Young leaf</tissue>
    </source>
</reference>
<evidence type="ECO:0000313" key="1">
    <source>
        <dbReference type="EMBL" id="RXH74271.1"/>
    </source>
</evidence>
<comment type="caution">
    <text evidence="1">The sequence shown here is derived from an EMBL/GenBank/DDBJ whole genome shotgun (WGS) entry which is preliminary data.</text>
</comment>
<evidence type="ECO:0000313" key="2">
    <source>
        <dbReference type="Proteomes" id="UP000290289"/>
    </source>
</evidence>
<name>A0A498HYM3_MALDO</name>
<gene>
    <name evidence="1" type="ORF">DVH24_028992</name>
</gene>
<proteinExistence type="predicted"/>
<dbReference type="AlphaFoldDB" id="A0A498HYM3"/>